<dbReference type="InterPro" id="IPR010390">
    <property type="entry name" value="ABC-2_transporter-like"/>
</dbReference>
<protein>
    <submittedName>
        <fullName evidence="2">ABC-2 type transport system permease protein</fullName>
    </submittedName>
</protein>
<dbReference type="PANTHER" id="PTHR36833:SF1">
    <property type="entry name" value="INTEGRAL MEMBRANE TRANSPORT PROTEIN"/>
    <property type="match status" value="1"/>
</dbReference>
<keyword evidence="1" id="KW-0812">Transmembrane</keyword>
<keyword evidence="1" id="KW-0472">Membrane</keyword>
<feature type="transmembrane region" description="Helical" evidence="1">
    <location>
        <begin position="31"/>
        <end position="52"/>
    </location>
</feature>
<feature type="transmembrane region" description="Helical" evidence="1">
    <location>
        <begin position="64"/>
        <end position="86"/>
    </location>
</feature>
<dbReference type="PANTHER" id="PTHR36833">
    <property type="entry name" value="SLR0610 PROTEIN-RELATED"/>
    <property type="match status" value="1"/>
</dbReference>
<evidence type="ECO:0000256" key="1">
    <source>
        <dbReference type="SAM" id="Phobius"/>
    </source>
</evidence>
<evidence type="ECO:0000313" key="2">
    <source>
        <dbReference type="EMBL" id="MBP1931043.1"/>
    </source>
</evidence>
<proteinExistence type="predicted"/>
<keyword evidence="1" id="KW-1133">Transmembrane helix</keyword>
<dbReference type="Pfam" id="PF06182">
    <property type="entry name" value="ABC2_membrane_6"/>
    <property type="match status" value="1"/>
</dbReference>
<reference evidence="2 3" key="1">
    <citation type="submission" date="2021-03" db="EMBL/GenBank/DDBJ databases">
        <title>Genomic Encyclopedia of Type Strains, Phase IV (KMG-IV): sequencing the most valuable type-strain genomes for metagenomic binning, comparative biology and taxonomic classification.</title>
        <authorList>
            <person name="Goeker M."/>
        </authorList>
    </citation>
    <scope>NUCLEOTIDE SEQUENCE [LARGE SCALE GENOMIC DNA]</scope>
    <source>
        <strain evidence="2 3">DSM 24738</strain>
    </source>
</reference>
<feature type="transmembrane region" description="Helical" evidence="1">
    <location>
        <begin position="153"/>
        <end position="177"/>
    </location>
</feature>
<comment type="caution">
    <text evidence="2">The sequence shown here is derived from an EMBL/GenBank/DDBJ whole genome shotgun (WGS) entry which is preliminary data.</text>
</comment>
<dbReference type="EMBL" id="JAGGKT010000002">
    <property type="protein sequence ID" value="MBP1931043.1"/>
    <property type="molecule type" value="Genomic_DNA"/>
</dbReference>
<feature type="transmembrane region" description="Helical" evidence="1">
    <location>
        <begin position="206"/>
        <end position="227"/>
    </location>
</feature>
<name>A0ABS4GL99_9BACL</name>
<feature type="transmembrane region" description="Helical" evidence="1">
    <location>
        <begin position="239"/>
        <end position="259"/>
    </location>
</feature>
<gene>
    <name evidence="2" type="ORF">J2Z37_001040</name>
</gene>
<organism evidence="2 3">
    <name type="scientific">Ammoniphilus resinae</name>
    <dbReference type="NCBI Taxonomy" id="861532"/>
    <lineage>
        <taxon>Bacteria</taxon>
        <taxon>Bacillati</taxon>
        <taxon>Bacillota</taxon>
        <taxon>Bacilli</taxon>
        <taxon>Bacillales</taxon>
        <taxon>Paenibacillaceae</taxon>
        <taxon>Aneurinibacillus group</taxon>
        <taxon>Ammoniphilus</taxon>
    </lineage>
</organism>
<accession>A0ABS4GL99</accession>
<evidence type="ECO:0000313" key="3">
    <source>
        <dbReference type="Proteomes" id="UP001519343"/>
    </source>
</evidence>
<sequence length="271" mass="31431">MSFSSWVRGTRLYFHMVAASIRAQMQYRYGFFMNILGWAMSYAGTAVTMWVMLYSFQSLEGWSFWQLIFLFALAVLSWGVCVIFFFHFRSLDQYILNGTFDRFLVRPIHPFFHFMAMKFDVGAFGQLLFSIAAVTLAYIQLGLDWPFWKWGVFTSAVIGGTLIQGGILVLISAIAFWTTRSERFYWVVMFPAKSMMNYPLSLYPRAIQWVVTFILPFAFVNYLPALLLLDKPHPSFSSYWGAFSFAVGLVFFSICYQIWMMGLNRYKSAGS</sequence>
<dbReference type="RefSeq" id="WP_209809142.1">
    <property type="nucleotide sequence ID" value="NZ_JAGGKT010000002.1"/>
</dbReference>
<keyword evidence="3" id="KW-1185">Reference proteome</keyword>
<feature type="transmembrane region" description="Helical" evidence="1">
    <location>
        <begin position="121"/>
        <end position="141"/>
    </location>
</feature>
<dbReference type="Proteomes" id="UP001519343">
    <property type="component" value="Unassembled WGS sequence"/>
</dbReference>